<feature type="domain" description="Glycoside hydrolase family 20 catalytic" evidence="8">
    <location>
        <begin position="150"/>
        <end position="496"/>
    </location>
</feature>
<dbReference type="GO" id="GO:0004563">
    <property type="term" value="F:beta-N-acetylhexosaminidase activity"/>
    <property type="evidence" value="ECO:0007669"/>
    <property type="project" value="UniProtKB-EC"/>
</dbReference>
<protein>
    <recommendedName>
        <fullName evidence="3">beta-N-acetylhexosaminidase</fullName>
        <ecNumber evidence="3">3.2.1.52</ecNumber>
    </recommendedName>
</protein>
<evidence type="ECO:0000256" key="7">
    <source>
        <dbReference type="SAM" id="SignalP"/>
    </source>
</evidence>
<dbReference type="Pfam" id="PF02838">
    <property type="entry name" value="Glyco_hydro_20b"/>
    <property type="match status" value="1"/>
</dbReference>
<feature type="signal peptide" evidence="7">
    <location>
        <begin position="1"/>
        <end position="19"/>
    </location>
</feature>
<organism evidence="10 11">
    <name type="scientific">Chryseotalea sanaruensis</name>
    <dbReference type="NCBI Taxonomy" id="2482724"/>
    <lineage>
        <taxon>Bacteria</taxon>
        <taxon>Pseudomonadati</taxon>
        <taxon>Bacteroidota</taxon>
        <taxon>Cytophagia</taxon>
        <taxon>Cytophagales</taxon>
        <taxon>Chryseotaleaceae</taxon>
        <taxon>Chryseotalea</taxon>
    </lineage>
</organism>
<evidence type="ECO:0000256" key="3">
    <source>
        <dbReference type="ARBA" id="ARBA00012663"/>
    </source>
</evidence>
<dbReference type="PIRSF" id="PIRSF001093">
    <property type="entry name" value="B-hxosamndse_ab_euk"/>
    <property type="match status" value="1"/>
</dbReference>
<keyword evidence="4" id="KW-0378">Hydrolase</keyword>
<evidence type="ECO:0000256" key="6">
    <source>
        <dbReference type="PIRSR" id="PIRSR625705-1"/>
    </source>
</evidence>
<proteinExistence type="inferred from homology"/>
<dbReference type="AlphaFoldDB" id="A0A401U9N0"/>
<dbReference type="SUPFAM" id="SSF55545">
    <property type="entry name" value="beta-N-acetylhexosaminidase-like domain"/>
    <property type="match status" value="1"/>
</dbReference>
<keyword evidence="11" id="KW-1185">Reference proteome</keyword>
<evidence type="ECO:0000313" key="10">
    <source>
        <dbReference type="EMBL" id="GCC51589.1"/>
    </source>
</evidence>
<gene>
    <name evidence="10" type="ORF">SanaruYs_18150</name>
</gene>
<dbReference type="GO" id="GO:0005975">
    <property type="term" value="P:carbohydrate metabolic process"/>
    <property type="evidence" value="ECO:0007669"/>
    <property type="project" value="InterPro"/>
</dbReference>
<dbReference type="EC" id="3.2.1.52" evidence="3"/>
<dbReference type="Gene3D" id="3.30.379.10">
    <property type="entry name" value="Chitobiase/beta-hexosaminidase domain 2-like"/>
    <property type="match status" value="1"/>
</dbReference>
<dbReference type="InterPro" id="IPR015882">
    <property type="entry name" value="HEX_bac_N"/>
</dbReference>
<dbReference type="PANTHER" id="PTHR22600:SF57">
    <property type="entry name" value="BETA-N-ACETYLHEXOSAMINIDASE"/>
    <property type="match status" value="1"/>
</dbReference>
<evidence type="ECO:0000256" key="4">
    <source>
        <dbReference type="ARBA" id="ARBA00022801"/>
    </source>
</evidence>
<dbReference type="OrthoDB" id="9763537at2"/>
<dbReference type="GO" id="GO:0016020">
    <property type="term" value="C:membrane"/>
    <property type="evidence" value="ECO:0007669"/>
    <property type="project" value="TreeGrafter"/>
</dbReference>
<comment type="similarity">
    <text evidence="2">Belongs to the glycosyl hydrolase 20 family.</text>
</comment>
<evidence type="ECO:0000256" key="1">
    <source>
        <dbReference type="ARBA" id="ARBA00001231"/>
    </source>
</evidence>
<dbReference type="GO" id="GO:0030203">
    <property type="term" value="P:glycosaminoglycan metabolic process"/>
    <property type="evidence" value="ECO:0007669"/>
    <property type="project" value="TreeGrafter"/>
</dbReference>
<evidence type="ECO:0000259" key="8">
    <source>
        <dbReference type="Pfam" id="PF00728"/>
    </source>
</evidence>
<dbReference type="Pfam" id="PF00728">
    <property type="entry name" value="Glyco_hydro_20"/>
    <property type="match status" value="1"/>
</dbReference>
<feature type="domain" description="Beta-hexosaminidase bacterial type N-terminal" evidence="9">
    <location>
        <begin position="23"/>
        <end position="147"/>
    </location>
</feature>
<name>A0A401U9N0_9BACT</name>
<dbReference type="RefSeq" id="WP_127122244.1">
    <property type="nucleotide sequence ID" value="NZ_BHXQ01000003.1"/>
</dbReference>
<evidence type="ECO:0000256" key="5">
    <source>
        <dbReference type="ARBA" id="ARBA00023295"/>
    </source>
</evidence>
<dbReference type="InterPro" id="IPR025705">
    <property type="entry name" value="Beta_hexosaminidase_sua/sub"/>
</dbReference>
<evidence type="ECO:0000256" key="2">
    <source>
        <dbReference type="ARBA" id="ARBA00006285"/>
    </source>
</evidence>
<dbReference type="SUPFAM" id="SSF51445">
    <property type="entry name" value="(Trans)glycosidases"/>
    <property type="match status" value="1"/>
</dbReference>
<evidence type="ECO:0000259" key="9">
    <source>
        <dbReference type="Pfam" id="PF02838"/>
    </source>
</evidence>
<dbReference type="PANTHER" id="PTHR22600">
    <property type="entry name" value="BETA-HEXOSAMINIDASE"/>
    <property type="match status" value="1"/>
</dbReference>
<comment type="catalytic activity">
    <reaction evidence="1">
        <text>Hydrolysis of terminal non-reducing N-acetyl-D-hexosamine residues in N-acetyl-beta-D-hexosaminides.</text>
        <dbReference type="EC" id="3.2.1.52"/>
    </reaction>
</comment>
<comment type="caution">
    <text evidence="10">The sequence shown here is derived from an EMBL/GenBank/DDBJ whole genome shotgun (WGS) entry which is preliminary data.</text>
</comment>
<evidence type="ECO:0000313" key="11">
    <source>
        <dbReference type="Proteomes" id="UP000288227"/>
    </source>
</evidence>
<keyword evidence="5" id="KW-0326">Glycosidase</keyword>
<dbReference type="InterPro" id="IPR029018">
    <property type="entry name" value="Hex-like_dom2"/>
</dbReference>
<feature type="chain" id="PRO_5019479248" description="beta-N-acetylhexosaminidase" evidence="7">
    <location>
        <begin position="20"/>
        <end position="533"/>
    </location>
</feature>
<dbReference type="Gene3D" id="3.20.20.80">
    <property type="entry name" value="Glycosidases"/>
    <property type="match status" value="1"/>
</dbReference>
<dbReference type="CDD" id="cd06563">
    <property type="entry name" value="GH20_chitobiase-like"/>
    <property type="match status" value="1"/>
</dbReference>
<accession>A0A401U9N0</accession>
<reference evidence="10 11" key="1">
    <citation type="submission" date="2018-11" db="EMBL/GenBank/DDBJ databases">
        <title>Chryseotalea sanarue gen. nov., sp., nov., a member of the family Cytophagaceae, isolated from a brackish lake in Hamamatsu Japan.</title>
        <authorList>
            <person name="Maejima Y."/>
            <person name="Iino T."/>
            <person name="Muraguchi Y."/>
            <person name="Fukuda K."/>
            <person name="Ohkuma M."/>
            <person name="Moriuchi R."/>
            <person name="Dohra H."/>
            <person name="Kimbara K."/>
            <person name="Shintani M."/>
        </authorList>
    </citation>
    <scope>NUCLEOTIDE SEQUENCE [LARGE SCALE GENOMIC DNA]</scope>
    <source>
        <strain evidence="10 11">Ys</strain>
    </source>
</reference>
<feature type="active site" description="Proton donor" evidence="6">
    <location>
        <position position="326"/>
    </location>
</feature>
<dbReference type="EMBL" id="BHXQ01000003">
    <property type="protein sequence ID" value="GCC51589.1"/>
    <property type="molecule type" value="Genomic_DNA"/>
</dbReference>
<dbReference type="InterPro" id="IPR017853">
    <property type="entry name" value="GH"/>
</dbReference>
<keyword evidence="7" id="KW-0732">Signal</keyword>
<dbReference type="PRINTS" id="PR00738">
    <property type="entry name" value="GLHYDRLASE20"/>
</dbReference>
<sequence>MKKIALLASLLCLVIAALAQQNINIIPQPASVVVQEGNLIFNQDFTIVDQDNLFSNEISIFNTQINKAFGFTLKTGKKRKKSVQLLFDDKLPHAEAYTLDISKKGIVISGKPAGIFYGLQSLYQLMVNSKESASNTITLTYLQIKDQPSFQWRGMHLDVSRHFFSKEEVMKYLDYLTLHKLNTFHWHLTDDQGWRIEIKKYPLLTTIGSKRSGTIIGPYSTTAPSDNIPYGGFYTQADIREVIAYAKARHITIVPEIEMPGHALAALSAYPEMACTDGTFQSAITWGVFDDVFCAGKDETFTFLENVLAEVIDLFPGKYIHVGGDECPKTRWKECKQCQQRINALNLKDEHDLQSYFITRIEKFVNSKGRQIIGWDEILEGGLAPNASVMSWRGTEGGIAAARLKHPVVMSPGQPCYFDHYQVKEKDKEPLAFGGYNSLEAVYTYNPMPAELNQEEQQYILGAQANLWTEYIPDFKQVEYMALPRMCALSETLWTNSGQKDYNAFMFRLQKHAKVLDVEKANYAKHFLSYSKP</sequence>
<dbReference type="InterPro" id="IPR015883">
    <property type="entry name" value="Glyco_hydro_20_cat"/>
</dbReference>
<dbReference type="Proteomes" id="UP000288227">
    <property type="component" value="Unassembled WGS sequence"/>
</dbReference>